<evidence type="ECO:0000313" key="12">
    <source>
        <dbReference type="Proteomes" id="UP000186040"/>
    </source>
</evidence>
<comment type="caution">
    <text evidence="11">The sequence shown here is derived from an EMBL/GenBank/DDBJ whole genome shotgun (WGS) entry which is preliminary data.</text>
</comment>
<proteinExistence type="predicted"/>
<keyword evidence="9" id="KW-0812">Transmembrane</keyword>
<organism evidence="11 12">
    <name type="scientific">Actinokineospora bangkokensis</name>
    <dbReference type="NCBI Taxonomy" id="1193682"/>
    <lineage>
        <taxon>Bacteria</taxon>
        <taxon>Bacillati</taxon>
        <taxon>Actinomycetota</taxon>
        <taxon>Actinomycetes</taxon>
        <taxon>Pseudonocardiales</taxon>
        <taxon>Pseudonocardiaceae</taxon>
        <taxon>Actinokineospora</taxon>
    </lineage>
</organism>
<evidence type="ECO:0000256" key="1">
    <source>
        <dbReference type="ARBA" id="ARBA00012513"/>
    </source>
</evidence>
<gene>
    <name evidence="11" type="ORF">BJP25_13505</name>
</gene>
<feature type="domain" description="Protein kinase" evidence="10">
    <location>
        <begin position="14"/>
        <end position="275"/>
    </location>
</feature>
<dbReference type="AlphaFoldDB" id="A0A1Q9LPP1"/>
<keyword evidence="3" id="KW-0808">Transferase</keyword>
<dbReference type="InterPro" id="IPR008271">
    <property type="entry name" value="Ser/Thr_kinase_AS"/>
</dbReference>
<keyword evidence="9" id="KW-1133">Transmembrane helix</keyword>
<feature type="region of interest" description="Disordered" evidence="8">
    <location>
        <begin position="288"/>
        <end position="331"/>
    </location>
</feature>
<accession>A0A1Q9LPP1</accession>
<keyword evidence="5" id="KW-0418">Kinase</keyword>
<keyword evidence="2" id="KW-0723">Serine/threonine-protein kinase</keyword>
<dbReference type="EC" id="2.7.11.1" evidence="1"/>
<dbReference type="PANTHER" id="PTHR43289">
    <property type="entry name" value="MITOGEN-ACTIVATED PROTEIN KINASE KINASE KINASE 20-RELATED"/>
    <property type="match status" value="1"/>
</dbReference>
<dbReference type="EMBL" id="MKQR01000008">
    <property type="protein sequence ID" value="OLR93992.1"/>
    <property type="molecule type" value="Genomic_DNA"/>
</dbReference>
<feature type="compositionally biased region" description="Low complexity" evidence="8">
    <location>
        <begin position="301"/>
        <end position="314"/>
    </location>
</feature>
<dbReference type="GO" id="GO:0005524">
    <property type="term" value="F:ATP binding"/>
    <property type="evidence" value="ECO:0007669"/>
    <property type="project" value="UniProtKB-UniRule"/>
</dbReference>
<dbReference type="SMART" id="SM00220">
    <property type="entry name" value="S_TKc"/>
    <property type="match status" value="1"/>
</dbReference>
<feature type="region of interest" description="Disordered" evidence="8">
    <location>
        <begin position="361"/>
        <end position="426"/>
    </location>
</feature>
<evidence type="ECO:0000256" key="5">
    <source>
        <dbReference type="ARBA" id="ARBA00022777"/>
    </source>
</evidence>
<keyword evidence="12" id="KW-1185">Reference proteome</keyword>
<dbReference type="Gene3D" id="1.10.510.10">
    <property type="entry name" value="Transferase(Phosphotransferase) domain 1"/>
    <property type="match status" value="1"/>
</dbReference>
<dbReference type="Proteomes" id="UP000186040">
    <property type="component" value="Unassembled WGS sequence"/>
</dbReference>
<evidence type="ECO:0000259" key="10">
    <source>
        <dbReference type="PROSITE" id="PS50011"/>
    </source>
</evidence>
<evidence type="ECO:0000256" key="7">
    <source>
        <dbReference type="PROSITE-ProRule" id="PRU10141"/>
    </source>
</evidence>
<evidence type="ECO:0000256" key="3">
    <source>
        <dbReference type="ARBA" id="ARBA00022679"/>
    </source>
</evidence>
<dbReference type="PROSITE" id="PS00108">
    <property type="entry name" value="PROTEIN_KINASE_ST"/>
    <property type="match status" value="1"/>
</dbReference>
<dbReference type="Pfam" id="PF00069">
    <property type="entry name" value="Pkinase"/>
    <property type="match status" value="1"/>
</dbReference>
<dbReference type="PROSITE" id="PS00107">
    <property type="entry name" value="PROTEIN_KINASE_ATP"/>
    <property type="match status" value="1"/>
</dbReference>
<dbReference type="Gene3D" id="3.30.200.20">
    <property type="entry name" value="Phosphorylase Kinase, domain 1"/>
    <property type="match status" value="1"/>
</dbReference>
<feature type="compositionally biased region" description="Basic and acidic residues" evidence="8">
    <location>
        <begin position="316"/>
        <end position="331"/>
    </location>
</feature>
<evidence type="ECO:0000313" key="11">
    <source>
        <dbReference type="EMBL" id="OLR93992.1"/>
    </source>
</evidence>
<protein>
    <recommendedName>
        <fullName evidence="1">non-specific serine/threonine protein kinase</fullName>
        <ecNumber evidence="1">2.7.11.1</ecNumber>
    </recommendedName>
</protein>
<dbReference type="PANTHER" id="PTHR43289:SF6">
    <property type="entry name" value="SERINE_THREONINE-PROTEIN KINASE NEKL-3"/>
    <property type="match status" value="1"/>
</dbReference>
<dbReference type="InterPro" id="IPR000719">
    <property type="entry name" value="Prot_kinase_dom"/>
</dbReference>
<dbReference type="STRING" id="1193682.BJP25_13505"/>
<dbReference type="SUPFAM" id="SSF56112">
    <property type="entry name" value="Protein kinase-like (PK-like)"/>
    <property type="match status" value="1"/>
</dbReference>
<dbReference type="InterPro" id="IPR011009">
    <property type="entry name" value="Kinase-like_dom_sf"/>
</dbReference>
<reference evidence="11 12" key="1">
    <citation type="submission" date="2016-10" db="EMBL/GenBank/DDBJ databases">
        <title>The Draft Genome Sequence of Actinokineospora bangkokensis 44EHWT reveals the biosynthetic pathway of antifungal compounds Thailandins with unusual extender unit butylmalonyl-CoA.</title>
        <authorList>
            <person name="Greule A."/>
            <person name="Intra B."/>
            <person name="Flemming S."/>
            <person name="Rommel M.G."/>
            <person name="Panbangred W."/>
            <person name="Bechthold A."/>
        </authorList>
    </citation>
    <scope>NUCLEOTIDE SEQUENCE [LARGE SCALE GENOMIC DNA]</scope>
    <source>
        <strain evidence="11 12">44EHW</strain>
    </source>
</reference>
<dbReference type="InterPro" id="IPR017441">
    <property type="entry name" value="Protein_kinase_ATP_BS"/>
</dbReference>
<sequence>MGAESGDRLVAGRYRLSKQLGAGGMGVVWQAYDERLHRTVAVKQLTVPPSLTAPEVDEVTRRAVREGRIAAKLQHTSSITVFDVVEDEGTPYLVMEHVPSTNLSVVLREQGTLPLDEVAAIGAQVAAALAAAHDVGVVHRDVKPGNVLLGHDNTVKITDFGISRLVEDVTGTTTTNIAGTPAYLSPEVAQGGSATFASDVFSLGATLYAAVEGHSPYGAQENTMAVLHRAASGRVDPPRNAGPMTDLLLGMLATDPAARPTMAKVRDVLTSRDWAAADVPTQIAPPLRTAQFTPAEPVPEPTKLTPAATTALPPVREPEPDGGDKDGDGNNRKTGVLIGAAALVVALAIAVIVVVLNRDSGTEPVAAPPTDYVTETAPATTTGGEASQAPAPPAPPTTTTTTTTPPPSSTAPPSTSAPAGAPADSPEARVAAITDYYAVMPGGTEVNWNRLTSRYQARTAGGYASYQRFWSGFRSVSASGVVASGPNTVDATITYTRTNGATSNERTRFTLVAESGVWKIDNSSVIGSA</sequence>
<dbReference type="RefSeq" id="WP_075974201.1">
    <property type="nucleotide sequence ID" value="NZ_MKQR01000008.1"/>
</dbReference>
<keyword evidence="4 7" id="KW-0547">Nucleotide-binding</keyword>
<feature type="compositionally biased region" description="Low complexity" evidence="8">
    <location>
        <begin position="374"/>
        <end position="389"/>
    </location>
</feature>
<dbReference type="CDD" id="cd14014">
    <property type="entry name" value="STKc_PknB_like"/>
    <property type="match status" value="1"/>
</dbReference>
<evidence type="ECO:0000256" key="9">
    <source>
        <dbReference type="SAM" id="Phobius"/>
    </source>
</evidence>
<evidence type="ECO:0000256" key="6">
    <source>
        <dbReference type="ARBA" id="ARBA00022840"/>
    </source>
</evidence>
<keyword evidence="6 7" id="KW-0067">ATP-binding</keyword>
<dbReference type="PROSITE" id="PS50011">
    <property type="entry name" value="PROTEIN_KINASE_DOM"/>
    <property type="match status" value="1"/>
</dbReference>
<keyword evidence="9" id="KW-0472">Membrane</keyword>
<feature type="compositionally biased region" description="Low complexity" evidence="8">
    <location>
        <begin position="411"/>
        <end position="425"/>
    </location>
</feature>
<feature type="binding site" evidence="7">
    <location>
        <position position="43"/>
    </location>
    <ligand>
        <name>ATP</name>
        <dbReference type="ChEBI" id="CHEBI:30616"/>
    </ligand>
</feature>
<feature type="transmembrane region" description="Helical" evidence="9">
    <location>
        <begin position="335"/>
        <end position="356"/>
    </location>
</feature>
<evidence type="ECO:0000256" key="8">
    <source>
        <dbReference type="SAM" id="MobiDB-lite"/>
    </source>
</evidence>
<evidence type="ECO:0000256" key="4">
    <source>
        <dbReference type="ARBA" id="ARBA00022741"/>
    </source>
</evidence>
<name>A0A1Q9LPP1_9PSEU</name>
<evidence type="ECO:0000256" key="2">
    <source>
        <dbReference type="ARBA" id="ARBA00022527"/>
    </source>
</evidence>
<dbReference type="GO" id="GO:0004674">
    <property type="term" value="F:protein serine/threonine kinase activity"/>
    <property type="evidence" value="ECO:0007669"/>
    <property type="project" value="UniProtKB-KW"/>
</dbReference>